<organism evidence="2 3">
    <name type="scientific">Phanerochaete carnosa (strain HHB-10118-sp)</name>
    <name type="common">White-rot fungus</name>
    <name type="synonym">Peniophora carnosa</name>
    <dbReference type="NCBI Taxonomy" id="650164"/>
    <lineage>
        <taxon>Eukaryota</taxon>
        <taxon>Fungi</taxon>
        <taxon>Dikarya</taxon>
        <taxon>Basidiomycota</taxon>
        <taxon>Agaricomycotina</taxon>
        <taxon>Agaricomycetes</taxon>
        <taxon>Polyporales</taxon>
        <taxon>Phanerochaetaceae</taxon>
        <taxon>Phanerochaete</taxon>
    </lineage>
</organism>
<dbReference type="OrthoDB" id="2735528at2759"/>
<gene>
    <name evidence="2" type="ORF">PHACADRAFT_29104</name>
</gene>
<dbReference type="EMBL" id="JH930472">
    <property type="protein sequence ID" value="EKM56151.1"/>
    <property type="molecule type" value="Genomic_DNA"/>
</dbReference>
<evidence type="ECO:0000256" key="1">
    <source>
        <dbReference type="SAM" id="MobiDB-lite"/>
    </source>
</evidence>
<evidence type="ECO:0000313" key="3">
    <source>
        <dbReference type="Proteomes" id="UP000008370"/>
    </source>
</evidence>
<dbReference type="Proteomes" id="UP000008370">
    <property type="component" value="Unassembled WGS sequence"/>
</dbReference>
<feature type="region of interest" description="Disordered" evidence="1">
    <location>
        <begin position="161"/>
        <end position="188"/>
    </location>
</feature>
<dbReference type="RefSeq" id="XP_007395261.1">
    <property type="nucleotide sequence ID" value="XM_007395199.1"/>
</dbReference>
<name>K5V0Z2_PHACS</name>
<accession>K5V0Z2</accession>
<dbReference type="InParanoid" id="K5V0Z2"/>
<protein>
    <submittedName>
        <fullName evidence="2">Uncharacterized protein</fullName>
    </submittedName>
</protein>
<reference evidence="2 3" key="1">
    <citation type="journal article" date="2012" name="BMC Genomics">
        <title>Comparative genomics of the white-rot fungi, Phanerochaete carnosa and P. chrysosporium, to elucidate the genetic basis of the distinct wood types they colonize.</title>
        <authorList>
            <person name="Suzuki H."/>
            <person name="MacDonald J."/>
            <person name="Syed K."/>
            <person name="Salamov A."/>
            <person name="Hori C."/>
            <person name="Aerts A."/>
            <person name="Henrissat B."/>
            <person name="Wiebenga A."/>
            <person name="vanKuyk P.A."/>
            <person name="Barry K."/>
            <person name="Lindquist E."/>
            <person name="LaButti K."/>
            <person name="Lapidus A."/>
            <person name="Lucas S."/>
            <person name="Coutinho P."/>
            <person name="Gong Y."/>
            <person name="Samejima M."/>
            <person name="Mahadevan R."/>
            <person name="Abou-Zaid M."/>
            <person name="de Vries R.P."/>
            <person name="Igarashi K."/>
            <person name="Yadav J.S."/>
            <person name="Grigoriev I.V."/>
            <person name="Master E.R."/>
        </authorList>
    </citation>
    <scope>NUCLEOTIDE SEQUENCE [LARGE SCALE GENOMIC DNA]</scope>
    <source>
        <strain evidence="2 3">HHB-10118-sp</strain>
    </source>
</reference>
<dbReference type="AlphaFoldDB" id="K5V0Z2"/>
<keyword evidence="3" id="KW-1185">Reference proteome</keyword>
<evidence type="ECO:0000313" key="2">
    <source>
        <dbReference type="EMBL" id="EKM56151.1"/>
    </source>
</evidence>
<proteinExistence type="predicted"/>
<feature type="compositionally biased region" description="Pro residues" evidence="1">
    <location>
        <begin position="22"/>
        <end position="34"/>
    </location>
</feature>
<dbReference type="KEGG" id="pco:PHACADRAFT_29104"/>
<dbReference type="HOGENOM" id="CLU_540848_0_0_1"/>
<dbReference type="GeneID" id="18919569"/>
<feature type="region of interest" description="Disordered" evidence="1">
    <location>
        <begin position="1"/>
        <end position="37"/>
    </location>
</feature>
<sequence length="489" mass="53027">MPAMLKVQATHQAEPSPTYAAMPPPSNTASPSPPVSSFSMSAEDMAHMYTGAPYGPSSVPYPSPVHNSGLYPGMNTVNLMTQSVSNGGSSMRLHPMHYGGHGFIPNMGGYPMSPMYSPGMSGFPGQISGISTGGHPTMFAQVTIPSVGSTEPVTMQDALPALSSDSLPSPDTSRDTDPTGTNTSNTSLTVEQIKNLVRKEMESADGKRKADKLKITGPVRIMLDLVGVNSVRNEKMVLPEPLPDGAPLCVENNVPLYNPHWKESISLNVNHEYLEAVVDHIVKKQNVRCTLNEADATPVHLWLTAETYFTTLHSNYKAQTTVNDFQARYSEENTVGVQELLHSDYMSSEHSDSGEAVARKHNTHEEARGIGRLEFNHIIGALETLSKEAKSRDEGRATKLRICGSIDNNYTGPPPKNKPPFESCISTDWAHHTGTLGSFEVLANSEDYTIFLLAIPDNDLPQCLHRVDCSQPAELGNSQSGDEADDEHE</sequence>
<feature type="compositionally biased region" description="Low complexity" evidence="1">
    <location>
        <begin position="161"/>
        <end position="171"/>
    </location>
</feature>